<dbReference type="GO" id="GO:0022857">
    <property type="term" value="F:transmembrane transporter activity"/>
    <property type="evidence" value="ECO:0007669"/>
    <property type="project" value="UniProtKB-UniRule"/>
</dbReference>
<feature type="transmembrane region" description="Helical" evidence="9">
    <location>
        <begin position="76"/>
        <end position="92"/>
    </location>
</feature>
<evidence type="ECO:0000256" key="4">
    <source>
        <dbReference type="ARBA" id="ARBA00022519"/>
    </source>
</evidence>
<evidence type="ECO:0000256" key="1">
    <source>
        <dbReference type="ARBA" id="ARBA00004429"/>
    </source>
</evidence>
<feature type="transmembrane region" description="Helical" evidence="9">
    <location>
        <begin position="45"/>
        <end position="64"/>
    </location>
</feature>
<keyword evidence="12" id="KW-1185">Reference proteome</keyword>
<dbReference type="GO" id="GO:0005886">
    <property type="term" value="C:plasma membrane"/>
    <property type="evidence" value="ECO:0007669"/>
    <property type="project" value="UniProtKB-SubCell"/>
</dbReference>
<feature type="domain" description="Tripartite ATP-independent periplasmic transporters DctQ component" evidence="10">
    <location>
        <begin position="50"/>
        <end position="183"/>
    </location>
</feature>
<dbReference type="RefSeq" id="WP_036544973.1">
    <property type="nucleotide sequence ID" value="NZ_JBKBNO010000010.1"/>
</dbReference>
<dbReference type="EMBL" id="JMSZ01000016">
    <property type="protein sequence ID" value="KDE40667.1"/>
    <property type="molecule type" value="Genomic_DNA"/>
</dbReference>
<dbReference type="PANTHER" id="PTHR35011:SF4">
    <property type="entry name" value="SLL1102 PROTEIN"/>
    <property type="match status" value="1"/>
</dbReference>
<evidence type="ECO:0000256" key="6">
    <source>
        <dbReference type="ARBA" id="ARBA00022989"/>
    </source>
</evidence>
<keyword evidence="6 9" id="KW-1133">Transmembrane helix</keyword>
<comment type="caution">
    <text evidence="11">The sequence shown here is derived from an EMBL/GenBank/DDBJ whole genome shotgun (WGS) entry which is preliminary data.</text>
</comment>
<comment type="function">
    <text evidence="9">Part of the tripartite ATP-independent periplasmic (TRAP) transport system.</text>
</comment>
<dbReference type="InterPro" id="IPR055348">
    <property type="entry name" value="DctQ"/>
</dbReference>
<keyword evidence="4 9" id="KW-0997">Cell inner membrane</keyword>
<dbReference type="PATRIC" id="fig|267850.7.peg.1254"/>
<dbReference type="Pfam" id="PF04290">
    <property type="entry name" value="DctQ"/>
    <property type="match status" value="1"/>
</dbReference>
<dbReference type="PANTHER" id="PTHR35011">
    <property type="entry name" value="2,3-DIKETO-L-GULONATE TRAP TRANSPORTER SMALL PERMEASE PROTEIN YIAM"/>
    <property type="match status" value="1"/>
</dbReference>
<evidence type="ECO:0000256" key="2">
    <source>
        <dbReference type="ARBA" id="ARBA00022448"/>
    </source>
</evidence>
<comment type="subcellular location">
    <subcellularLocation>
        <location evidence="1 9">Cell inner membrane</location>
        <topology evidence="1 9">Multi-pass membrane protein</topology>
    </subcellularLocation>
</comment>
<sequence length="205" mass="23096">MAEYDIDLDKVEEAVAHRAAVEYPRTLISDILEGIVEFFGKYSSLIWIALMLLIVGNVIMRYVLGTNLIALEELQWHLFAVGFMLALSYCVLHDGHVRVDVLAEHFHPKTRAVIEILGILILLLPFCYLILSYAYPFVERSYRINEVSAAPGGLPMRWIIKSVILIAFTLIFMAGLARMIRAFSFLTGFPAARKSLSADKNNTST</sequence>
<feature type="transmembrane region" description="Helical" evidence="9">
    <location>
        <begin position="113"/>
        <end position="138"/>
    </location>
</feature>
<evidence type="ECO:0000259" key="10">
    <source>
        <dbReference type="Pfam" id="PF04290"/>
    </source>
</evidence>
<proteinExistence type="inferred from homology"/>
<reference evidence="11 12" key="1">
    <citation type="journal article" date="2005" name="Int. J. Syst. Evol. Microbiol.">
        <title>Nitrincola lacisaponensis gen. nov., sp. nov., a novel alkaliphilic bacterium isolated from an alkaline, saline lake.</title>
        <authorList>
            <person name="Dimitriu P.A."/>
            <person name="Shukla S.K."/>
            <person name="Conradt J."/>
            <person name="Marquez M.C."/>
            <person name="Ventosa A."/>
            <person name="Maglia A."/>
            <person name="Peyton B.M."/>
            <person name="Pinkart H.C."/>
            <person name="Mormile M.R."/>
        </authorList>
    </citation>
    <scope>NUCLEOTIDE SEQUENCE [LARGE SCALE GENOMIC DNA]</scope>
    <source>
        <strain evidence="11 12">4CA</strain>
    </source>
</reference>
<dbReference type="OrthoDB" id="9795655at2"/>
<evidence type="ECO:0000256" key="8">
    <source>
        <dbReference type="ARBA" id="ARBA00038436"/>
    </source>
</evidence>
<evidence type="ECO:0000313" key="12">
    <source>
        <dbReference type="Proteomes" id="UP000027318"/>
    </source>
</evidence>
<dbReference type="Proteomes" id="UP000027318">
    <property type="component" value="Unassembled WGS sequence"/>
</dbReference>
<organism evidence="11 12">
    <name type="scientific">Nitrincola lacisaponensis</name>
    <dbReference type="NCBI Taxonomy" id="267850"/>
    <lineage>
        <taxon>Bacteria</taxon>
        <taxon>Pseudomonadati</taxon>
        <taxon>Pseudomonadota</taxon>
        <taxon>Gammaproteobacteria</taxon>
        <taxon>Oceanospirillales</taxon>
        <taxon>Oceanospirillaceae</taxon>
        <taxon>Nitrincola</taxon>
    </lineage>
</organism>
<dbReference type="STRING" id="267850.ADINL_1259"/>
<evidence type="ECO:0000256" key="9">
    <source>
        <dbReference type="RuleBase" id="RU369079"/>
    </source>
</evidence>
<name>A0A063Y8E6_9GAMM</name>
<evidence type="ECO:0000256" key="7">
    <source>
        <dbReference type="ARBA" id="ARBA00023136"/>
    </source>
</evidence>
<comment type="similarity">
    <text evidence="8 9">Belongs to the TRAP transporter small permease family.</text>
</comment>
<evidence type="ECO:0000313" key="11">
    <source>
        <dbReference type="EMBL" id="KDE40667.1"/>
    </source>
</evidence>
<accession>A0A063Y8E6</accession>
<protein>
    <recommendedName>
        <fullName evidence="9">TRAP transporter small permease protein</fullName>
    </recommendedName>
</protein>
<keyword evidence="2 9" id="KW-0813">Transport</keyword>
<feature type="transmembrane region" description="Helical" evidence="9">
    <location>
        <begin position="158"/>
        <end position="177"/>
    </location>
</feature>
<dbReference type="InterPro" id="IPR007387">
    <property type="entry name" value="TRAP_DctQ"/>
</dbReference>
<keyword evidence="7 9" id="KW-0472">Membrane</keyword>
<evidence type="ECO:0000256" key="3">
    <source>
        <dbReference type="ARBA" id="ARBA00022475"/>
    </source>
</evidence>
<gene>
    <name evidence="11" type="ORF">ADINL_1259</name>
</gene>
<keyword evidence="3" id="KW-1003">Cell membrane</keyword>
<comment type="subunit">
    <text evidence="9">The complex comprises the extracytoplasmic solute receptor protein and the two transmembrane proteins.</text>
</comment>
<dbReference type="AlphaFoldDB" id="A0A063Y8E6"/>
<evidence type="ECO:0000256" key="5">
    <source>
        <dbReference type="ARBA" id="ARBA00022692"/>
    </source>
</evidence>
<keyword evidence="5 9" id="KW-0812">Transmembrane</keyword>